<dbReference type="Proteomes" id="UP000799428">
    <property type="component" value="Unassembled WGS sequence"/>
</dbReference>
<feature type="compositionally biased region" description="Pro residues" evidence="1">
    <location>
        <begin position="206"/>
        <end position="220"/>
    </location>
</feature>
<name>A0A6G1KRB0_9PLEO</name>
<feature type="region of interest" description="Disordered" evidence="1">
    <location>
        <begin position="560"/>
        <end position="583"/>
    </location>
</feature>
<proteinExistence type="predicted"/>
<protein>
    <submittedName>
        <fullName evidence="2">Uncharacterized protein</fullName>
    </submittedName>
</protein>
<dbReference type="OrthoDB" id="102260at2759"/>
<feature type="region of interest" description="Disordered" evidence="1">
    <location>
        <begin position="482"/>
        <end position="519"/>
    </location>
</feature>
<feature type="region of interest" description="Disordered" evidence="1">
    <location>
        <begin position="288"/>
        <end position="337"/>
    </location>
</feature>
<reference evidence="2" key="1">
    <citation type="journal article" date="2020" name="Stud. Mycol.">
        <title>101 Dothideomycetes genomes: a test case for predicting lifestyles and emergence of pathogens.</title>
        <authorList>
            <person name="Haridas S."/>
            <person name="Albert R."/>
            <person name="Binder M."/>
            <person name="Bloem J."/>
            <person name="Labutti K."/>
            <person name="Salamov A."/>
            <person name="Andreopoulos B."/>
            <person name="Baker S."/>
            <person name="Barry K."/>
            <person name="Bills G."/>
            <person name="Bluhm B."/>
            <person name="Cannon C."/>
            <person name="Castanera R."/>
            <person name="Culley D."/>
            <person name="Daum C."/>
            <person name="Ezra D."/>
            <person name="Gonzalez J."/>
            <person name="Henrissat B."/>
            <person name="Kuo A."/>
            <person name="Liang C."/>
            <person name="Lipzen A."/>
            <person name="Lutzoni F."/>
            <person name="Magnuson J."/>
            <person name="Mondo S."/>
            <person name="Nolan M."/>
            <person name="Ohm R."/>
            <person name="Pangilinan J."/>
            <person name="Park H.-J."/>
            <person name="Ramirez L."/>
            <person name="Alfaro M."/>
            <person name="Sun H."/>
            <person name="Tritt A."/>
            <person name="Yoshinaga Y."/>
            <person name="Zwiers L.-H."/>
            <person name="Turgeon B."/>
            <person name="Goodwin S."/>
            <person name="Spatafora J."/>
            <person name="Crous P."/>
            <person name="Grigoriev I."/>
        </authorList>
    </citation>
    <scope>NUCLEOTIDE SEQUENCE</scope>
    <source>
        <strain evidence="2">CBS 279.74</strain>
    </source>
</reference>
<dbReference type="AlphaFoldDB" id="A0A6G1KRB0"/>
<feature type="region of interest" description="Disordered" evidence="1">
    <location>
        <begin position="374"/>
        <end position="398"/>
    </location>
</feature>
<organism evidence="2 3">
    <name type="scientific">Pleomassaria siparia CBS 279.74</name>
    <dbReference type="NCBI Taxonomy" id="1314801"/>
    <lineage>
        <taxon>Eukaryota</taxon>
        <taxon>Fungi</taxon>
        <taxon>Dikarya</taxon>
        <taxon>Ascomycota</taxon>
        <taxon>Pezizomycotina</taxon>
        <taxon>Dothideomycetes</taxon>
        <taxon>Pleosporomycetidae</taxon>
        <taxon>Pleosporales</taxon>
        <taxon>Pleomassariaceae</taxon>
        <taxon>Pleomassaria</taxon>
    </lineage>
</organism>
<gene>
    <name evidence="2" type="ORF">K504DRAFT_457321</name>
</gene>
<dbReference type="PANTHER" id="PTHR39469:SF1">
    <property type="entry name" value="DUF4203 DOMAIN-CONTAINING PROTEIN"/>
    <property type="match status" value="1"/>
</dbReference>
<evidence type="ECO:0000256" key="1">
    <source>
        <dbReference type="SAM" id="MobiDB-lite"/>
    </source>
</evidence>
<feature type="region of interest" description="Disordered" evidence="1">
    <location>
        <begin position="55"/>
        <end position="75"/>
    </location>
</feature>
<feature type="compositionally biased region" description="Acidic residues" evidence="1">
    <location>
        <begin position="223"/>
        <end position="236"/>
    </location>
</feature>
<feature type="region of interest" description="Disordered" evidence="1">
    <location>
        <begin position="155"/>
        <end position="257"/>
    </location>
</feature>
<feature type="compositionally biased region" description="Polar residues" evidence="1">
    <location>
        <begin position="482"/>
        <end position="492"/>
    </location>
</feature>
<feature type="compositionally biased region" description="Polar residues" evidence="1">
    <location>
        <begin position="165"/>
        <end position="183"/>
    </location>
</feature>
<accession>A0A6G1KRB0</accession>
<dbReference type="EMBL" id="MU005764">
    <property type="protein sequence ID" value="KAF2715153.1"/>
    <property type="molecule type" value="Genomic_DNA"/>
</dbReference>
<sequence>MTDLNPEIFPLFTDTYPMTKTMRAELACVILFTIFGMISQLKLWKIVKERREKSAETRLERDQQAAREEEARGQKIEASFTKERAQWEAIYGDKAKQRDSAVESSTDGTWKTSIGIKEKMTLAHDGVETIPLFRRSATGSNVTVSVLPEDEIHRIDDRGKLLPPNKTSSSKGAALDNRTSVGASSDGMAPNGLPRSFSTRSSLQPSAPPPPVVVPLPFRIPPYEDEATSEHGDDDSVSAAPESARESLSISRRFSTSRNSSRNFYSEELVMVPHIEDDHSSLAATLDESDEGLSLPALSPPQSPRHSILDSDAPIASKEDDRGSLPSRWMKSGTRSVSGWQTGHLHDALPEKLSKVALSYRTNEWAKHLEAAERPEADDVTEATSPGIKLDHSPGEGAVRIGDEMLRPLEVAKMKSSSKRVSTESQVYGNSNTVLAKREPLVRNGVSSQSLATTTSCPNACSVGIDQEKISLAEPRRILQQQKPRLASQQWRRSSHGALPGQSQDFNSHQPKRTCGSGLEAGKREVLLAGWRESIQTPPPPPPPPTTGVIDDAEARAAMMDERRKKEKRIQQRELAKQQRDSMMDKMMRSGGMLEAHRDAMRRMQASANLKL</sequence>
<evidence type="ECO:0000313" key="3">
    <source>
        <dbReference type="Proteomes" id="UP000799428"/>
    </source>
</evidence>
<keyword evidence="3" id="KW-1185">Reference proteome</keyword>
<evidence type="ECO:0000313" key="2">
    <source>
        <dbReference type="EMBL" id="KAF2715153.1"/>
    </source>
</evidence>
<dbReference type="PANTHER" id="PTHR39469">
    <property type="entry name" value="CHROMOSOME 1, WHOLE GENOME SHOTGUN SEQUENCE"/>
    <property type="match status" value="1"/>
</dbReference>